<dbReference type="SUPFAM" id="SSF50341">
    <property type="entry name" value="CheW-like"/>
    <property type="match status" value="1"/>
</dbReference>
<dbReference type="EMBL" id="MIJE01000034">
    <property type="protein sequence ID" value="OEF95824.1"/>
    <property type="molecule type" value="Genomic_DNA"/>
</dbReference>
<feature type="domain" description="CheW-like" evidence="1">
    <location>
        <begin position="9"/>
        <end position="150"/>
    </location>
</feature>
<protein>
    <submittedName>
        <fullName evidence="2">Chemotaxis protein CheW</fullName>
    </submittedName>
</protein>
<dbReference type="PANTHER" id="PTHR22617">
    <property type="entry name" value="CHEMOTAXIS SENSOR HISTIDINE KINASE-RELATED"/>
    <property type="match status" value="1"/>
</dbReference>
<dbReference type="PANTHER" id="PTHR22617:SF23">
    <property type="entry name" value="CHEMOTAXIS PROTEIN CHEW"/>
    <property type="match status" value="1"/>
</dbReference>
<dbReference type="OrthoDB" id="9794382at2"/>
<dbReference type="Gene3D" id="2.30.30.40">
    <property type="entry name" value="SH3 Domains"/>
    <property type="match status" value="1"/>
</dbReference>
<dbReference type="AlphaFoldDB" id="A0A1E5FZ17"/>
<proteinExistence type="predicted"/>
<dbReference type="GO" id="GO:0005829">
    <property type="term" value="C:cytosol"/>
    <property type="evidence" value="ECO:0007669"/>
    <property type="project" value="TreeGrafter"/>
</dbReference>
<reference evidence="2 3" key="1">
    <citation type="submission" date="2016-09" db="EMBL/GenBank/DDBJ databases">
        <title>Draft genome sequence for the type strain of Desulfuribacillus alkaliarsenatis AHT28, an obligately anaerobic, sulfidogenic bacterium isolated from Russian soda lake sediments.</title>
        <authorList>
            <person name="Abin C.A."/>
            <person name="Hollibaugh J.T."/>
        </authorList>
    </citation>
    <scope>NUCLEOTIDE SEQUENCE [LARGE SCALE GENOMIC DNA]</scope>
    <source>
        <strain evidence="2 3">AHT28</strain>
    </source>
</reference>
<accession>A0A1E5FZ17</accession>
<sequence length="170" mass="19675">MILDKSNQVSQFVTFQIGDEEYGIDIMLVQEIIRYQKLTKVFNANPAIKGVMNFRGNVIPIIDMRKKFKLPEIEYDDYTVVIIIEINKKTMGMIVDRVSDILSFDAEEIQVVDREFVEDVMTEHLKAMAKKDNRIIMLLDSNRVMSFEEYAKVKQSYTGTDTTDEIAATE</sequence>
<keyword evidence="3" id="KW-1185">Reference proteome</keyword>
<gene>
    <name evidence="2" type="ORF">BHF68_10525</name>
</gene>
<dbReference type="InterPro" id="IPR039315">
    <property type="entry name" value="CheW"/>
</dbReference>
<dbReference type="GO" id="GO:0006935">
    <property type="term" value="P:chemotaxis"/>
    <property type="evidence" value="ECO:0007669"/>
    <property type="project" value="InterPro"/>
</dbReference>
<dbReference type="SMART" id="SM00260">
    <property type="entry name" value="CheW"/>
    <property type="match status" value="1"/>
</dbReference>
<dbReference type="Proteomes" id="UP000094296">
    <property type="component" value="Unassembled WGS sequence"/>
</dbReference>
<comment type="caution">
    <text evidence="2">The sequence shown here is derived from an EMBL/GenBank/DDBJ whole genome shotgun (WGS) entry which is preliminary data.</text>
</comment>
<dbReference type="STRING" id="766136.BHF68_10525"/>
<evidence type="ECO:0000313" key="2">
    <source>
        <dbReference type="EMBL" id="OEF95824.1"/>
    </source>
</evidence>
<dbReference type="GO" id="GO:0007165">
    <property type="term" value="P:signal transduction"/>
    <property type="evidence" value="ECO:0007669"/>
    <property type="project" value="InterPro"/>
</dbReference>
<evidence type="ECO:0000313" key="3">
    <source>
        <dbReference type="Proteomes" id="UP000094296"/>
    </source>
</evidence>
<organism evidence="2 3">
    <name type="scientific">Desulfuribacillus alkaliarsenatis</name>
    <dbReference type="NCBI Taxonomy" id="766136"/>
    <lineage>
        <taxon>Bacteria</taxon>
        <taxon>Bacillati</taxon>
        <taxon>Bacillota</taxon>
        <taxon>Desulfuribacillia</taxon>
        <taxon>Desulfuribacillales</taxon>
        <taxon>Desulfuribacillaceae</taxon>
        <taxon>Desulfuribacillus</taxon>
    </lineage>
</organism>
<dbReference type="InterPro" id="IPR036061">
    <property type="entry name" value="CheW-like_dom_sf"/>
</dbReference>
<dbReference type="InterPro" id="IPR002545">
    <property type="entry name" value="CheW-lke_dom"/>
</dbReference>
<dbReference type="Gene3D" id="2.40.50.180">
    <property type="entry name" value="CheA-289, Domain 4"/>
    <property type="match status" value="1"/>
</dbReference>
<dbReference type="PROSITE" id="PS50851">
    <property type="entry name" value="CHEW"/>
    <property type="match status" value="1"/>
</dbReference>
<name>A0A1E5FZ17_9FIRM</name>
<dbReference type="Pfam" id="PF01584">
    <property type="entry name" value="CheW"/>
    <property type="match status" value="1"/>
</dbReference>
<evidence type="ECO:0000259" key="1">
    <source>
        <dbReference type="PROSITE" id="PS50851"/>
    </source>
</evidence>